<keyword evidence="1" id="KW-0472">Membrane</keyword>
<keyword evidence="1" id="KW-1133">Transmembrane helix</keyword>
<sequence>MEIIGVSGLAGPIGCLGFTVLATFGTGACNGCTAIVDLFAALLPVVVLLIVFLRLN</sequence>
<evidence type="ECO:0000256" key="1">
    <source>
        <dbReference type="SAM" id="Phobius"/>
    </source>
</evidence>
<keyword evidence="3" id="KW-1185">Reference proteome</keyword>
<gene>
    <name evidence="2" type="ORF">HK100_000162</name>
</gene>
<feature type="transmembrane region" description="Helical" evidence="1">
    <location>
        <begin position="7"/>
        <end position="28"/>
    </location>
</feature>
<organism evidence="2 3">
    <name type="scientific">Physocladia obscura</name>
    <dbReference type="NCBI Taxonomy" id="109957"/>
    <lineage>
        <taxon>Eukaryota</taxon>
        <taxon>Fungi</taxon>
        <taxon>Fungi incertae sedis</taxon>
        <taxon>Chytridiomycota</taxon>
        <taxon>Chytridiomycota incertae sedis</taxon>
        <taxon>Chytridiomycetes</taxon>
        <taxon>Chytridiales</taxon>
        <taxon>Chytriomycetaceae</taxon>
        <taxon>Physocladia</taxon>
    </lineage>
</organism>
<accession>A0AAD5T1C7</accession>
<reference evidence="2" key="1">
    <citation type="submission" date="2020-05" db="EMBL/GenBank/DDBJ databases">
        <title>Phylogenomic resolution of chytrid fungi.</title>
        <authorList>
            <person name="Stajich J.E."/>
            <person name="Amses K."/>
            <person name="Simmons R."/>
            <person name="Seto K."/>
            <person name="Myers J."/>
            <person name="Bonds A."/>
            <person name="Quandt C.A."/>
            <person name="Barry K."/>
            <person name="Liu P."/>
            <person name="Grigoriev I."/>
            <person name="Longcore J.E."/>
            <person name="James T.Y."/>
        </authorList>
    </citation>
    <scope>NUCLEOTIDE SEQUENCE</scope>
    <source>
        <strain evidence="2">JEL0513</strain>
    </source>
</reference>
<feature type="non-terminal residue" evidence="2">
    <location>
        <position position="56"/>
    </location>
</feature>
<dbReference type="EMBL" id="JADGJH010001027">
    <property type="protein sequence ID" value="KAJ3119754.1"/>
    <property type="molecule type" value="Genomic_DNA"/>
</dbReference>
<feature type="transmembrane region" description="Helical" evidence="1">
    <location>
        <begin position="34"/>
        <end position="55"/>
    </location>
</feature>
<evidence type="ECO:0000313" key="2">
    <source>
        <dbReference type="EMBL" id="KAJ3119754.1"/>
    </source>
</evidence>
<keyword evidence="1" id="KW-0812">Transmembrane</keyword>
<dbReference type="Proteomes" id="UP001211907">
    <property type="component" value="Unassembled WGS sequence"/>
</dbReference>
<protein>
    <submittedName>
        <fullName evidence="2">Uncharacterized protein</fullName>
    </submittedName>
</protein>
<proteinExistence type="predicted"/>
<name>A0AAD5T1C7_9FUNG</name>
<dbReference type="AlphaFoldDB" id="A0AAD5T1C7"/>
<evidence type="ECO:0000313" key="3">
    <source>
        <dbReference type="Proteomes" id="UP001211907"/>
    </source>
</evidence>
<comment type="caution">
    <text evidence="2">The sequence shown here is derived from an EMBL/GenBank/DDBJ whole genome shotgun (WGS) entry which is preliminary data.</text>
</comment>